<dbReference type="PRINTS" id="PR00080">
    <property type="entry name" value="SDRFAMILY"/>
</dbReference>
<sequence length="255" mass="26962">MTPQRDFSLEGKVALVTGGSRGLGREIVLGFAHAGADVVIASRNLDSCEKIAAEVRERTGRRALALQCHVGDWDSLPGALAKTLDEFGRLDILVNNAGLSPLYDSLESVTEALFDKVIDVNLKGAFRLSAIVGAHMRDGDGGSIINVSSVAAERPTPVELPYAAAKAGLNIITKGFAQAYGPKVRVNAIMAGPFLTDVSRHWNMEKAAKNLERYPLRRAGSPEEIVGAALFLASPMSSYTTGTILAVDGGRTSIG</sequence>
<evidence type="ECO:0000313" key="4">
    <source>
        <dbReference type="EMBL" id="QSE90795.1"/>
    </source>
</evidence>
<reference evidence="4 5" key="1">
    <citation type="journal article" date="2021" name="Microbiol. Resour. Announc.">
        <title>Complete Genome Sequences of Two Rhodococcus sp. Strains with Large and Linear Chromosomes, Isolated from Apple Rhizosphere.</title>
        <authorList>
            <person name="Benning S."/>
            <person name="Brugnone N."/>
            <person name="Siani R."/>
            <person name="Kublik S."/>
            <person name="Schloter M."/>
            <person name="Rad V."/>
        </authorList>
    </citation>
    <scope>NUCLEOTIDE SEQUENCE [LARGE SCALE GENOMIC DNA]</scope>
    <source>
        <strain evidence="4 5">R79</strain>
    </source>
</reference>
<dbReference type="Gene3D" id="3.40.50.720">
    <property type="entry name" value="NAD(P)-binding Rossmann-like Domain"/>
    <property type="match status" value="1"/>
</dbReference>
<organism evidence="4 5">
    <name type="scientific">Rhodococcus pseudokoreensis</name>
    <dbReference type="NCBI Taxonomy" id="2811421"/>
    <lineage>
        <taxon>Bacteria</taxon>
        <taxon>Bacillati</taxon>
        <taxon>Actinomycetota</taxon>
        <taxon>Actinomycetes</taxon>
        <taxon>Mycobacteriales</taxon>
        <taxon>Nocardiaceae</taxon>
        <taxon>Rhodococcus</taxon>
    </lineage>
</organism>
<gene>
    <name evidence="4" type="ORF">JWS13_20270</name>
</gene>
<evidence type="ECO:0000259" key="3">
    <source>
        <dbReference type="SMART" id="SM00822"/>
    </source>
</evidence>
<dbReference type="InterPro" id="IPR020904">
    <property type="entry name" value="Sc_DH/Rdtase_CS"/>
</dbReference>
<evidence type="ECO:0000256" key="1">
    <source>
        <dbReference type="ARBA" id="ARBA00006484"/>
    </source>
</evidence>
<dbReference type="EMBL" id="CP070619">
    <property type="protein sequence ID" value="QSE90795.1"/>
    <property type="molecule type" value="Genomic_DNA"/>
</dbReference>
<dbReference type="PANTHER" id="PTHR43639:SF1">
    <property type="entry name" value="SHORT-CHAIN DEHYDROGENASE_REDUCTASE FAMILY PROTEIN"/>
    <property type="match status" value="1"/>
</dbReference>
<dbReference type="PANTHER" id="PTHR43639">
    <property type="entry name" value="OXIDOREDUCTASE, SHORT-CHAIN DEHYDROGENASE/REDUCTASE FAMILY (AFU_ORTHOLOGUE AFUA_5G02870)"/>
    <property type="match status" value="1"/>
</dbReference>
<keyword evidence="2" id="KW-0560">Oxidoreductase</keyword>
<dbReference type="NCBIfam" id="NF005559">
    <property type="entry name" value="PRK07231.1"/>
    <property type="match status" value="1"/>
</dbReference>
<evidence type="ECO:0000256" key="2">
    <source>
        <dbReference type="ARBA" id="ARBA00023002"/>
    </source>
</evidence>
<feature type="domain" description="Ketoreductase" evidence="3">
    <location>
        <begin position="12"/>
        <end position="198"/>
    </location>
</feature>
<dbReference type="Pfam" id="PF13561">
    <property type="entry name" value="adh_short_C2"/>
    <property type="match status" value="1"/>
</dbReference>
<dbReference type="PROSITE" id="PS00061">
    <property type="entry name" value="ADH_SHORT"/>
    <property type="match status" value="1"/>
</dbReference>
<dbReference type="Proteomes" id="UP000662986">
    <property type="component" value="Chromosome"/>
</dbReference>
<dbReference type="SUPFAM" id="SSF51735">
    <property type="entry name" value="NAD(P)-binding Rossmann-fold domains"/>
    <property type="match status" value="1"/>
</dbReference>
<proteinExistence type="inferred from homology"/>
<keyword evidence="5" id="KW-1185">Reference proteome</keyword>
<dbReference type="InterPro" id="IPR036291">
    <property type="entry name" value="NAD(P)-bd_dom_sf"/>
</dbReference>
<dbReference type="InterPro" id="IPR057326">
    <property type="entry name" value="KR_dom"/>
</dbReference>
<dbReference type="PRINTS" id="PR00081">
    <property type="entry name" value="GDHRDH"/>
</dbReference>
<name>A0A974W3T9_9NOCA</name>
<accession>A0A974W3T9</accession>
<dbReference type="RefSeq" id="WP_206007217.1">
    <property type="nucleotide sequence ID" value="NZ_CP070619.1"/>
</dbReference>
<evidence type="ECO:0000313" key="5">
    <source>
        <dbReference type="Proteomes" id="UP000662986"/>
    </source>
</evidence>
<protein>
    <submittedName>
        <fullName evidence="4">SDR family oxidoreductase</fullName>
    </submittedName>
</protein>
<comment type="similarity">
    <text evidence="1">Belongs to the short-chain dehydrogenases/reductases (SDR) family.</text>
</comment>
<reference evidence="4 5" key="2">
    <citation type="journal article" date="2022" name="Arch. Microbiol.">
        <title>Rhodococcus pseudokoreensis sp. nov. isolated from the rhizosphere of young M26 apple rootstocks.</title>
        <authorList>
            <person name="Kampfer P."/>
            <person name="Glaeser S.P."/>
            <person name="Blom J."/>
            <person name="Wolf J."/>
            <person name="Benning S."/>
            <person name="Schloter M."/>
            <person name="Neumann-Schaal M."/>
        </authorList>
    </citation>
    <scope>NUCLEOTIDE SEQUENCE [LARGE SCALE GENOMIC DNA]</scope>
    <source>
        <strain evidence="4 5">R79</strain>
    </source>
</reference>
<dbReference type="InterPro" id="IPR002347">
    <property type="entry name" value="SDR_fam"/>
</dbReference>
<dbReference type="SMART" id="SM00822">
    <property type="entry name" value="PKS_KR"/>
    <property type="match status" value="1"/>
</dbReference>